<organism evidence="2 3">
    <name type="scientific">Halalkalibacter wakoensis JCM 9140</name>
    <dbReference type="NCBI Taxonomy" id="1236970"/>
    <lineage>
        <taxon>Bacteria</taxon>
        <taxon>Bacillati</taxon>
        <taxon>Bacillota</taxon>
        <taxon>Bacilli</taxon>
        <taxon>Bacillales</taxon>
        <taxon>Bacillaceae</taxon>
        <taxon>Halalkalibacter</taxon>
    </lineage>
</organism>
<reference evidence="2" key="1">
    <citation type="journal article" date="2014" name="Genome Announc.">
        <title>Draft Genome Sequences of Three Alkaliphilic Bacillus Strains, Bacillus wakoensis JCM 9140T, Bacillus akibai JCM 9157T, and Bacillus hemicellulosilyticus JCM 9152T.</title>
        <authorList>
            <person name="Yuki M."/>
            <person name="Oshima K."/>
            <person name="Suda W."/>
            <person name="Oshida Y."/>
            <person name="Kitamura K."/>
            <person name="Iida T."/>
            <person name="Hattori M."/>
            <person name="Ohkuma M."/>
        </authorList>
    </citation>
    <scope>NUCLEOTIDE SEQUENCE [LARGE SCALE GENOMIC DNA]</scope>
    <source>
        <strain evidence="2">JCM 9140</strain>
    </source>
</reference>
<dbReference type="SUPFAM" id="SSF88723">
    <property type="entry name" value="PIN domain-like"/>
    <property type="match status" value="1"/>
</dbReference>
<dbReference type="InterPro" id="IPR029060">
    <property type="entry name" value="PIN-like_dom_sf"/>
</dbReference>
<evidence type="ECO:0000259" key="1">
    <source>
        <dbReference type="Pfam" id="PF01850"/>
    </source>
</evidence>
<accession>W4Q7W1</accession>
<evidence type="ECO:0000313" key="2">
    <source>
        <dbReference type="EMBL" id="GAE28082.1"/>
    </source>
</evidence>
<evidence type="ECO:0000313" key="3">
    <source>
        <dbReference type="Proteomes" id="UP000018890"/>
    </source>
</evidence>
<dbReference type="RefSeq" id="WP_034750289.1">
    <property type="nucleotide sequence ID" value="NZ_BAUT01000081.1"/>
</dbReference>
<dbReference type="Proteomes" id="UP000018890">
    <property type="component" value="Unassembled WGS sequence"/>
</dbReference>
<name>W4Q7W1_9BACI</name>
<sequence length="158" mass="18404">MTAYLIDNNIWVAHEMGYPDVVNYLKRIVSSGNELHSNTIIEMELMSHFEVAIDESIKMGRERYISLIDKTYPIDQQIARKAAEIRREAKLTGHKVPKGPDALIAATASIYHLKIVSNNDIDFVWASQNFDFTYINPISSKDHYHTFQEEYKERRRLK</sequence>
<dbReference type="STRING" id="1236970.JCM9140_4274"/>
<comment type="caution">
    <text evidence="2">The sequence shown here is derived from an EMBL/GenBank/DDBJ whole genome shotgun (WGS) entry which is preliminary data.</text>
</comment>
<dbReference type="AlphaFoldDB" id="W4Q7W1"/>
<dbReference type="Pfam" id="PF01850">
    <property type="entry name" value="PIN"/>
    <property type="match status" value="1"/>
</dbReference>
<dbReference type="Gene3D" id="3.40.50.1010">
    <property type="entry name" value="5'-nuclease"/>
    <property type="match status" value="1"/>
</dbReference>
<dbReference type="OrthoDB" id="2887352at2"/>
<keyword evidence="3" id="KW-1185">Reference proteome</keyword>
<dbReference type="EMBL" id="BAUT01000081">
    <property type="protein sequence ID" value="GAE28082.1"/>
    <property type="molecule type" value="Genomic_DNA"/>
</dbReference>
<feature type="domain" description="PIN" evidence="1">
    <location>
        <begin position="4"/>
        <end position="123"/>
    </location>
</feature>
<gene>
    <name evidence="2" type="ORF">JCM9140_4274</name>
</gene>
<protein>
    <recommendedName>
        <fullName evidence="1">PIN domain-containing protein</fullName>
    </recommendedName>
</protein>
<proteinExistence type="predicted"/>
<dbReference type="InterPro" id="IPR002716">
    <property type="entry name" value="PIN_dom"/>
</dbReference>